<reference evidence="1" key="1">
    <citation type="submission" date="2019-02" db="EMBL/GenBank/DDBJ databases">
        <authorList>
            <person name="Gruber-Vodicka R. H."/>
            <person name="Seah K. B. B."/>
        </authorList>
    </citation>
    <scope>NUCLEOTIDE SEQUENCE</scope>
    <source>
        <strain evidence="1">BECK_BZ131</strain>
    </source>
</reference>
<dbReference type="EMBL" id="CAADFE010000005">
    <property type="protein sequence ID" value="VFJ63930.1"/>
    <property type="molecule type" value="Genomic_DNA"/>
</dbReference>
<evidence type="ECO:0000313" key="1">
    <source>
        <dbReference type="EMBL" id="VFJ63930.1"/>
    </source>
</evidence>
<proteinExistence type="predicted"/>
<dbReference type="AlphaFoldDB" id="A0A450TB04"/>
<name>A0A450TB04_9GAMM</name>
<gene>
    <name evidence="1" type="ORF">BECKFW1821C_GA0114237_10059</name>
</gene>
<protein>
    <submittedName>
        <fullName evidence="1">Uncharacterized protein</fullName>
    </submittedName>
</protein>
<sequence>MALENGSIEDSRLEEKIGTYVQAHLADWSRPR</sequence>
<accession>A0A450TB04</accession>
<organism evidence="1">
    <name type="scientific">Candidatus Kentrum sp. FW</name>
    <dbReference type="NCBI Taxonomy" id="2126338"/>
    <lineage>
        <taxon>Bacteria</taxon>
        <taxon>Pseudomonadati</taxon>
        <taxon>Pseudomonadota</taxon>
        <taxon>Gammaproteobacteria</taxon>
        <taxon>Candidatus Kentrum</taxon>
    </lineage>
</organism>